<evidence type="ECO:0000256" key="2">
    <source>
        <dbReference type="SAM" id="Phobius"/>
    </source>
</evidence>
<dbReference type="OrthoDB" id="3056235at2759"/>
<feature type="transmembrane region" description="Helical" evidence="2">
    <location>
        <begin position="100"/>
        <end position="118"/>
    </location>
</feature>
<feature type="region of interest" description="Disordered" evidence="1">
    <location>
        <begin position="671"/>
        <end position="725"/>
    </location>
</feature>
<comment type="caution">
    <text evidence="3">The sequence shown here is derived from an EMBL/GenBank/DDBJ whole genome shotgun (WGS) entry which is preliminary data.</text>
</comment>
<accession>A0A4S4LS19</accession>
<dbReference type="Proteomes" id="UP000310158">
    <property type="component" value="Unassembled WGS sequence"/>
</dbReference>
<protein>
    <submittedName>
        <fullName evidence="3">Uncharacterized protein</fullName>
    </submittedName>
</protein>
<evidence type="ECO:0000256" key="1">
    <source>
        <dbReference type="SAM" id="MobiDB-lite"/>
    </source>
</evidence>
<organism evidence="3 4">
    <name type="scientific">Bondarzewia mesenterica</name>
    <dbReference type="NCBI Taxonomy" id="1095465"/>
    <lineage>
        <taxon>Eukaryota</taxon>
        <taxon>Fungi</taxon>
        <taxon>Dikarya</taxon>
        <taxon>Basidiomycota</taxon>
        <taxon>Agaricomycotina</taxon>
        <taxon>Agaricomycetes</taxon>
        <taxon>Russulales</taxon>
        <taxon>Bondarzewiaceae</taxon>
        <taxon>Bondarzewia</taxon>
    </lineage>
</organism>
<feature type="compositionally biased region" description="Basic and acidic residues" evidence="1">
    <location>
        <begin position="626"/>
        <end position="635"/>
    </location>
</feature>
<feature type="compositionally biased region" description="Basic residues" evidence="1">
    <location>
        <begin position="550"/>
        <end position="562"/>
    </location>
</feature>
<proteinExistence type="predicted"/>
<evidence type="ECO:0000313" key="3">
    <source>
        <dbReference type="EMBL" id="THH14468.1"/>
    </source>
</evidence>
<feature type="region of interest" description="Disordered" evidence="1">
    <location>
        <begin position="540"/>
        <end position="652"/>
    </location>
</feature>
<dbReference type="AlphaFoldDB" id="A0A4S4LS19"/>
<gene>
    <name evidence="3" type="ORF">EW146_g5865</name>
</gene>
<keyword evidence="4" id="KW-1185">Reference proteome</keyword>
<evidence type="ECO:0000313" key="4">
    <source>
        <dbReference type="Proteomes" id="UP000310158"/>
    </source>
</evidence>
<keyword evidence="2" id="KW-0472">Membrane</keyword>
<dbReference type="EMBL" id="SGPL01000275">
    <property type="protein sequence ID" value="THH14468.1"/>
    <property type="molecule type" value="Genomic_DNA"/>
</dbReference>
<name>A0A4S4LS19_9AGAM</name>
<keyword evidence="2" id="KW-1133">Transmembrane helix</keyword>
<sequence>MEGSKSLSTIQCSQKSSHVPLSNFASFQSHLSALNTQQRLRPVFHHDASYSAFERPMEDPAGVEEYQNYAWILASFAREHFSPFSEVYTRTRVYPSAIKWMICVYCFISVILFSAALYKSRISAIRAYGTKDPELSTMDTLSIESRLFKLSAMPLSPSMFEPFFIRGQSIDPQSVTACLWLNEDDLDDLIPWVAYWQGPVSLLVVTHTMSPSNEPSTLHQKILGVLKNMPWNVSFSCHLMHLGPAHGDYPNAFLNIARLFAPTASVLLFPGNLSLAPPPTLYSSLVSLTQSPTLVSITSGTSAAYPFSPFSPVFLPRDHPLWCTERFFDSPSRASDWNECLWQLWLESFGNVHILSEPNWQHLRDTHAISSSAISNIIQRRLSARFKSETCVLAMRRIETLGEDDGRTGASRFVVMSHVKDDAWVVHVGLAREGRWWQGQWQEKDVLEVAGRKSSPKILEAFADSIQSTIVRGDLCIENWDPLAESNKDMKLTLGPTANKPLHMHLQEMTTQDAAKFAANEFISIALQARSRQCRLHPSAYDAAPESHSTRHTPHRIKRPRHTSPSPSRASSPPPLKAPEDFKSPAPDDTTESPSPKPSQAEKRSRSSNSNLEAPLTRSKSSKLRSRTDDKDERKGKRKAKPLASEPTQAELLAREEILVLKHELAKARTMNMSQGSFGPGGSSSGLQSRSVAPAQPARRGASLANPNKKARRYKAVEFASDNED</sequence>
<reference evidence="3 4" key="1">
    <citation type="submission" date="2019-02" db="EMBL/GenBank/DDBJ databases">
        <title>Genome sequencing of the rare red list fungi Bondarzewia mesenterica.</title>
        <authorList>
            <person name="Buettner E."/>
            <person name="Kellner H."/>
        </authorList>
    </citation>
    <scope>NUCLEOTIDE SEQUENCE [LARGE SCALE GENOMIC DNA]</scope>
    <source>
        <strain evidence="3 4">DSM 108281</strain>
    </source>
</reference>
<keyword evidence="2" id="KW-0812">Transmembrane</keyword>